<dbReference type="AlphaFoldDB" id="A0AAW6U5W5"/>
<name>A0AAW6U5W5_9BACT</name>
<proteinExistence type="predicted"/>
<dbReference type="Proteomes" id="UP001431776">
    <property type="component" value="Unassembled WGS sequence"/>
</dbReference>
<evidence type="ECO:0000313" key="1">
    <source>
        <dbReference type="EMBL" id="MDI6451309.1"/>
    </source>
</evidence>
<organism evidence="1 2">
    <name type="scientific">Anaerobaca lacustris</name>
    <dbReference type="NCBI Taxonomy" id="3044600"/>
    <lineage>
        <taxon>Bacteria</taxon>
        <taxon>Pseudomonadati</taxon>
        <taxon>Planctomycetota</taxon>
        <taxon>Phycisphaerae</taxon>
        <taxon>Sedimentisphaerales</taxon>
        <taxon>Anaerobacaceae</taxon>
        <taxon>Anaerobaca</taxon>
    </lineage>
</organism>
<evidence type="ECO:0000313" key="2">
    <source>
        <dbReference type="Proteomes" id="UP001431776"/>
    </source>
</evidence>
<comment type="caution">
    <text evidence="1">The sequence shown here is derived from an EMBL/GenBank/DDBJ whole genome shotgun (WGS) entry which is preliminary data.</text>
</comment>
<dbReference type="RefSeq" id="WP_349246716.1">
    <property type="nucleotide sequence ID" value="NZ_JASCXX010000032.1"/>
</dbReference>
<keyword evidence="2" id="KW-1185">Reference proteome</keyword>
<reference evidence="1" key="1">
    <citation type="submission" date="2023-05" db="EMBL/GenBank/DDBJ databases">
        <title>Anaerotaeda fermentans gen. nov., sp. nov., a novel anaerobic planctomycete of the new family within the order Sedimentisphaerales isolated from Taman Peninsula, Russia.</title>
        <authorList>
            <person name="Khomyakova M.A."/>
            <person name="Merkel A.Y."/>
            <person name="Slobodkin A.I."/>
        </authorList>
    </citation>
    <scope>NUCLEOTIDE SEQUENCE</scope>
    <source>
        <strain evidence="1">M17dextr</strain>
    </source>
</reference>
<sequence length="421" mass="46738">MAKHKWKFKAHFRTGAYGWKGTALASKRMREAVSEIKKAARADSALAGEGAIELMCRLYPACEHIDGSSGSLGTALNRTIAALVPIVAKADWDMNTRGKLLEDLYEAVCNDGWSILSEVEDHWGEICVYPGLANLWADRLVPFLRDVWSSESRGYVTGDGACMSCLLYTHRYDELEELIALDRVKLWSNAKFWAAALVQQGKVDEAVAYAESIRDLHEGRYDNHSIDEFCEETLLEAGRAEEAYTRYGLRILGQGTYVSVYRHLVRKYPHRDARQILLDLMGKSGEKGKWFAAAKDAGFLDVALACARSGGAEPSTLLRATRDFAEKDPHFAVDVGIESIKALLSGMSYELPTGLDVAVHYEAVMAVACQHGMQEQAKAELARAACSPFGDRLLREALMRKLLQDSPPATLRRENSDERPV</sequence>
<gene>
    <name evidence="1" type="ORF">QJ522_19770</name>
</gene>
<protein>
    <submittedName>
        <fullName evidence="1">Uncharacterized protein</fullName>
    </submittedName>
</protein>
<dbReference type="EMBL" id="JASCXX010000032">
    <property type="protein sequence ID" value="MDI6451309.1"/>
    <property type="molecule type" value="Genomic_DNA"/>
</dbReference>
<accession>A0AAW6U5W5</accession>